<evidence type="ECO:0000256" key="3">
    <source>
        <dbReference type="ARBA" id="ARBA00022989"/>
    </source>
</evidence>
<evidence type="ECO:0000256" key="1">
    <source>
        <dbReference type="ARBA" id="ARBA00004141"/>
    </source>
</evidence>
<evidence type="ECO:0000313" key="8">
    <source>
        <dbReference type="EMBL" id="EME87286.1"/>
    </source>
</evidence>
<evidence type="ECO:0000313" key="9">
    <source>
        <dbReference type="Proteomes" id="UP000016932"/>
    </source>
</evidence>
<dbReference type="STRING" id="383855.N1Q715"/>
<feature type="compositionally biased region" description="Polar residues" evidence="5">
    <location>
        <begin position="1"/>
        <end position="12"/>
    </location>
</feature>
<keyword evidence="4 6" id="KW-0472">Membrane</keyword>
<organism evidence="8 9">
    <name type="scientific">Pseudocercospora fijiensis (strain CIRAD86)</name>
    <name type="common">Black leaf streak disease fungus</name>
    <name type="synonym">Mycosphaerella fijiensis</name>
    <dbReference type="NCBI Taxonomy" id="383855"/>
    <lineage>
        <taxon>Eukaryota</taxon>
        <taxon>Fungi</taxon>
        <taxon>Dikarya</taxon>
        <taxon>Ascomycota</taxon>
        <taxon>Pezizomycotina</taxon>
        <taxon>Dothideomycetes</taxon>
        <taxon>Dothideomycetidae</taxon>
        <taxon>Mycosphaerellales</taxon>
        <taxon>Mycosphaerellaceae</taxon>
        <taxon>Pseudocercospora</taxon>
    </lineage>
</organism>
<dbReference type="Proteomes" id="UP000016932">
    <property type="component" value="Unassembled WGS sequence"/>
</dbReference>
<feature type="domain" description="Major facilitator superfamily (MFS) profile" evidence="7">
    <location>
        <begin position="110"/>
        <end position="581"/>
    </location>
</feature>
<dbReference type="OrthoDB" id="6770063at2759"/>
<evidence type="ECO:0000256" key="5">
    <source>
        <dbReference type="SAM" id="MobiDB-lite"/>
    </source>
</evidence>
<feature type="transmembrane region" description="Helical" evidence="6">
    <location>
        <begin position="201"/>
        <end position="222"/>
    </location>
</feature>
<feature type="transmembrane region" description="Helical" evidence="6">
    <location>
        <begin position="109"/>
        <end position="129"/>
    </location>
</feature>
<dbReference type="GeneID" id="19330578"/>
<dbReference type="CDD" id="cd17323">
    <property type="entry name" value="MFS_Tpo1_MDR_like"/>
    <property type="match status" value="1"/>
</dbReference>
<dbReference type="RefSeq" id="XP_007920783.1">
    <property type="nucleotide sequence ID" value="XM_007922592.1"/>
</dbReference>
<name>N1Q715_PSEFD</name>
<evidence type="ECO:0000256" key="2">
    <source>
        <dbReference type="ARBA" id="ARBA00022692"/>
    </source>
</evidence>
<dbReference type="FunFam" id="1.20.1720.10:FF:000061">
    <property type="entry name" value="Uncharacterized protein"/>
    <property type="match status" value="1"/>
</dbReference>
<dbReference type="PROSITE" id="PS50850">
    <property type="entry name" value="MFS"/>
    <property type="match status" value="1"/>
</dbReference>
<dbReference type="SUPFAM" id="SSF103473">
    <property type="entry name" value="MFS general substrate transporter"/>
    <property type="match status" value="1"/>
</dbReference>
<accession>N1Q715</accession>
<feature type="transmembrane region" description="Helical" evidence="6">
    <location>
        <begin position="461"/>
        <end position="484"/>
    </location>
</feature>
<feature type="transmembrane region" description="Helical" evidence="6">
    <location>
        <begin position="234"/>
        <end position="252"/>
    </location>
</feature>
<dbReference type="GO" id="GO:0005886">
    <property type="term" value="C:plasma membrane"/>
    <property type="evidence" value="ECO:0007669"/>
    <property type="project" value="TreeGrafter"/>
</dbReference>
<feature type="transmembrane region" description="Helical" evidence="6">
    <location>
        <begin position="418"/>
        <end position="437"/>
    </location>
</feature>
<dbReference type="PANTHER" id="PTHR23502">
    <property type="entry name" value="MAJOR FACILITATOR SUPERFAMILY"/>
    <property type="match status" value="1"/>
</dbReference>
<dbReference type="InterPro" id="IPR036259">
    <property type="entry name" value="MFS_trans_sf"/>
</dbReference>
<feature type="transmembrane region" description="Helical" evidence="6">
    <location>
        <begin position="380"/>
        <end position="406"/>
    </location>
</feature>
<protein>
    <recommendedName>
        <fullName evidence="7">Major facilitator superfamily (MFS) profile domain-containing protein</fullName>
    </recommendedName>
</protein>
<dbReference type="InterPro" id="IPR020846">
    <property type="entry name" value="MFS_dom"/>
</dbReference>
<evidence type="ECO:0000259" key="7">
    <source>
        <dbReference type="PROSITE" id="PS50850"/>
    </source>
</evidence>
<keyword evidence="9" id="KW-1185">Reference proteome</keyword>
<dbReference type="PANTHER" id="PTHR23502:SF134">
    <property type="entry name" value="MAJOR FACILITATOR SUPERFAMILY (MFS) PROFILE DOMAIN-CONTAINING PROTEIN-RELATED"/>
    <property type="match status" value="1"/>
</dbReference>
<keyword evidence="2 6" id="KW-0812">Transmembrane</keyword>
<proteinExistence type="predicted"/>
<dbReference type="KEGG" id="pfj:MYCFIDRAFT_125461"/>
<feature type="transmembrane region" description="Helical" evidence="6">
    <location>
        <begin position="556"/>
        <end position="577"/>
    </location>
</feature>
<dbReference type="Pfam" id="PF07690">
    <property type="entry name" value="MFS_1"/>
    <property type="match status" value="1"/>
</dbReference>
<feature type="region of interest" description="Disordered" evidence="5">
    <location>
        <begin position="1"/>
        <end position="40"/>
    </location>
</feature>
<feature type="transmembrane region" description="Helical" evidence="6">
    <location>
        <begin position="141"/>
        <end position="164"/>
    </location>
</feature>
<dbReference type="eggNOG" id="KOG0255">
    <property type="taxonomic scope" value="Eukaryota"/>
</dbReference>
<evidence type="ECO:0000256" key="6">
    <source>
        <dbReference type="SAM" id="Phobius"/>
    </source>
</evidence>
<comment type="subcellular location">
    <subcellularLocation>
        <location evidence="1">Membrane</location>
        <topology evidence="1">Multi-pass membrane protein</topology>
    </subcellularLocation>
</comment>
<gene>
    <name evidence="8" type="ORF">MYCFIDRAFT_125461</name>
</gene>
<keyword evidence="3 6" id="KW-1133">Transmembrane helix</keyword>
<sequence>MAVQNSARSPSATHRDASNPEYSQEGLNEDSKENLCSDSTSGLARPLSIHDFQNADITWHYLEFDTHLPQPAYLSHPELHPAPRVQPPQCPDLRNYASPFTWAKSRKSVMMWISCAATMFTAYNAGAYTSGLDQMMEEWQVPQVVGLLGVTLFTLGFGLAPMFLAPFSEINGRRPVFLLTGVLFVIFQVVCAVTPTLAGMLVSRFLVGCFSSTFSTMVGGVISDIYHAKDRNTAMTLFSASALTGTGLGPLVSGFIGQNMTWRWIFYLQIIIDGVLIGFVILFFKETRGSVLLSRKAQKLNKYYEALESAGYYGLTISSTSMNMQSQLEKPSSTAPNHSTRTTIPRLRWKVLADEERASLSTMLRISLLRPFHMLITEPVVFFFSLWISFSWGVLYMTLIAVPLIFSTTYSFNLQQTGAIFSASSIASLLFTFVAIYQERILKPHLPETHQKILDTPEGRLYFACAESALLPIGCLWLCISGSYPNCPWIVPALGLGCATIGIFSVYLSVFNYLADSYHRYASSALAAQSFCRNMLAGAFPLFTRQMFSAMKFQGAGAFLGAIGFLLTGVPLVLVLYGPKIRAKSRLASEILKSDA</sequence>
<dbReference type="AlphaFoldDB" id="N1Q715"/>
<feature type="transmembrane region" description="Helical" evidence="6">
    <location>
        <begin position="264"/>
        <end position="284"/>
    </location>
</feature>
<evidence type="ECO:0000256" key="4">
    <source>
        <dbReference type="ARBA" id="ARBA00023136"/>
    </source>
</evidence>
<feature type="transmembrane region" description="Helical" evidence="6">
    <location>
        <begin position="490"/>
        <end position="514"/>
    </location>
</feature>
<dbReference type="EMBL" id="KB446555">
    <property type="protein sequence ID" value="EME87286.1"/>
    <property type="molecule type" value="Genomic_DNA"/>
</dbReference>
<dbReference type="VEuPathDB" id="FungiDB:MYCFIDRAFT_125461"/>
<reference evidence="8 9" key="1">
    <citation type="journal article" date="2012" name="PLoS Pathog.">
        <title>Diverse lifestyles and strategies of plant pathogenesis encoded in the genomes of eighteen Dothideomycetes fungi.</title>
        <authorList>
            <person name="Ohm R.A."/>
            <person name="Feau N."/>
            <person name="Henrissat B."/>
            <person name="Schoch C.L."/>
            <person name="Horwitz B.A."/>
            <person name="Barry K.W."/>
            <person name="Condon B.J."/>
            <person name="Copeland A.C."/>
            <person name="Dhillon B."/>
            <person name="Glaser F."/>
            <person name="Hesse C.N."/>
            <person name="Kosti I."/>
            <person name="LaButti K."/>
            <person name="Lindquist E.A."/>
            <person name="Lucas S."/>
            <person name="Salamov A.A."/>
            <person name="Bradshaw R.E."/>
            <person name="Ciuffetti L."/>
            <person name="Hamelin R.C."/>
            <person name="Kema G.H.J."/>
            <person name="Lawrence C."/>
            <person name="Scott J.A."/>
            <person name="Spatafora J.W."/>
            <person name="Turgeon B.G."/>
            <person name="de Wit P.J.G.M."/>
            <person name="Zhong S."/>
            <person name="Goodwin S.B."/>
            <person name="Grigoriev I.V."/>
        </authorList>
    </citation>
    <scope>NUCLEOTIDE SEQUENCE [LARGE SCALE GENOMIC DNA]</scope>
    <source>
        <strain evidence="8 9">CIRAD86</strain>
    </source>
</reference>
<feature type="transmembrane region" description="Helical" evidence="6">
    <location>
        <begin position="176"/>
        <end position="195"/>
    </location>
</feature>
<dbReference type="GO" id="GO:0022857">
    <property type="term" value="F:transmembrane transporter activity"/>
    <property type="evidence" value="ECO:0007669"/>
    <property type="project" value="InterPro"/>
</dbReference>
<dbReference type="Gene3D" id="1.20.1250.20">
    <property type="entry name" value="MFS general substrate transporter like domains"/>
    <property type="match status" value="1"/>
</dbReference>
<dbReference type="HOGENOM" id="CLU_008455_0_5_1"/>
<dbReference type="InterPro" id="IPR011701">
    <property type="entry name" value="MFS"/>
</dbReference>